<evidence type="ECO:0000256" key="1">
    <source>
        <dbReference type="ARBA" id="ARBA00004141"/>
    </source>
</evidence>
<keyword evidence="4" id="KW-0547">Nucleotide-binding</keyword>
<dbReference type="EMBL" id="DS995903">
    <property type="protein sequence ID" value="EEA21213.1"/>
    <property type="molecule type" value="Genomic_DNA"/>
</dbReference>
<dbReference type="PROSITE" id="PS50893">
    <property type="entry name" value="ABC_TRANSPORTER_2"/>
    <property type="match status" value="2"/>
</dbReference>
<dbReference type="PROSITE" id="PS00211">
    <property type="entry name" value="ABC_TRANSPORTER_1"/>
    <property type="match status" value="1"/>
</dbReference>
<dbReference type="InterPro" id="IPR003439">
    <property type="entry name" value="ABC_transporter-like_ATP-bd"/>
</dbReference>
<evidence type="ECO:0000256" key="3">
    <source>
        <dbReference type="ARBA" id="ARBA00022692"/>
    </source>
</evidence>
<dbReference type="SMART" id="SM00382">
    <property type="entry name" value="AAA"/>
    <property type="match status" value="2"/>
</dbReference>
<evidence type="ECO:0000259" key="10">
    <source>
        <dbReference type="PROSITE" id="PS50893"/>
    </source>
</evidence>
<feature type="transmembrane region" description="Helical" evidence="9">
    <location>
        <begin position="401"/>
        <end position="427"/>
    </location>
</feature>
<evidence type="ECO:0000313" key="12">
    <source>
        <dbReference type="EMBL" id="EEA21213.1"/>
    </source>
</evidence>
<dbReference type="FunFam" id="3.40.50.300:FF:000997">
    <property type="entry name" value="Multidrug resistance-associated protein 1"/>
    <property type="match status" value="1"/>
</dbReference>
<feature type="domain" description="ABC transporter" evidence="10">
    <location>
        <begin position="512"/>
        <end position="742"/>
    </location>
</feature>
<reference evidence="13" key="1">
    <citation type="journal article" date="2015" name="Genome Announc.">
        <title>Genome sequence of the AIDS-associated pathogen Penicillium marneffei (ATCC18224) and its near taxonomic relative Talaromyces stipitatus (ATCC10500).</title>
        <authorList>
            <person name="Nierman W.C."/>
            <person name="Fedorova-Abrams N.D."/>
            <person name="Andrianopoulos A."/>
        </authorList>
    </citation>
    <scope>NUCLEOTIDE SEQUENCE [LARGE SCALE GENOMIC DNA]</scope>
    <source>
        <strain evidence="13">ATCC 18224 / CBS 334.59 / QM 7333</strain>
    </source>
</reference>
<dbReference type="InterPro" id="IPR036640">
    <property type="entry name" value="ABC1_TM_sf"/>
</dbReference>
<dbReference type="VEuPathDB" id="FungiDB:PMAA_050310"/>
<dbReference type="GO" id="GO:0016020">
    <property type="term" value="C:membrane"/>
    <property type="evidence" value="ECO:0007669"/>
    <property type="project" value="UniProtKB-SubCell"/>
</dbReference>
<feature type="transmembrane region" description="Helical" evidence="9">
    <location>
        <begin position="932"/>
        <end position="950"/>
    </location>
</feature>
<dbReference type="HOGENOM" id="CLU_000604_27_3_1"/>
<dbReference type="CDD" id="cd18606">
    <property type="entry name" value="ABC_6TM_YOR1_D2_like"/>
    <property type="match status" value="1"/>
</dbReference>
<feature type="transmembrane region" description="Helical" evidence="9">
    <location>
        <begin position="294"/>
        <end position="317"/>
    </location>
</feature>
<feature type="domain" description="ABC transporter" evidence="10">
    <location>
        <begin position="1138"/>
        <end position="1367"/>
    </location>
</feature>
<dbReference type="InterPro" id="IPR017871">
    <property type="entry name" value="ABC_transporter-like_CS"/>
</dbReference>
<proteinExistence type="predicted"/>
<dbReference type="Pfam" id="PF00664">
    <property type="entry name" value="ABC_membrane"/>
    <property type="match status" value="2"/>
</dbReference>
<dbReference type="PANTHER" id="PTHR24223:SF464">
    <property type="entry name" value="ABC-TYPE TRANSPORTER CICA"/>
    <property type="match status" value="1"/>
</dbReference>
<keyword evidence="7 9" id="KW-0472">Membrane</keyword>
<dbReference type="CDD" id="cd03250">
    <property type="entry name" value="ABCC_MRP_domain1"/>
    <property type="match status" value="1"/>
</dbReference>
<dbReference type="FunFam" id="1.20.1560.10:FF:000010">
    <property type="entry name" value="Multidrug resistance-associated ABC transporter"/>
    <property type="match status" value="1"/>
</dbReference>
<dbReference type="Gene3D" id="1.20.1560.10">
    <property type="entry name" value="ABC transporter type 1, transmembrane domain"/>
    <property type="match status" value="2"/>
</dbReference>
<feature type="transmembrane region" description="Helical" evidence="9">
    <location>
        <begin position="819"/>
        <end position="845"/>
    </location>
</feature>
<organism evidence="12 13">
    <name type="scientific">Talaromyces marneffei (strain ATCC 18224 / CBS 334.59 / QM 7333)</name>
    <name type="common">Penicillium marneffei</name>
    <dbReference type="NCBI Taxonomy" id="441960"/>
    <lineage>
        <taxon>Eukaryota</taxon>
        <taxon>Fungi</taxon>
        <taxon>Dikarya</taxon>
        <taxon>Ascomycota</taxon>
        <taxon>Pezizomycotina</taxon>
        <taxon>Eurotiomycetes</taxon>
        <taxon>Eurotiomycetidae</taxon>
        <taxon>Eurotiales</taxon>
        <taxon>Trichocomaceae</taxon>
        <taxon>Talaromyces</taxon>
        <taxon>Talaromyces sect. Talaromyces</taxon>
    </lineage>
</organism>
<evidence type="ECO:0000256" key="5">
    <source>
        <dbReference type="ARBA" id="ARBA00022840"/>
    </source>
</evidence>
<keyword evidence="5" id="KW-0067">ATP-binding</keyword>
<evidence type="ECO:0000259" key="11">
    <source>
        <dbReference type="PROSITE" id="PS50929"/>
    </source>
</evidence>
<feature type="transmembrane region" description="Helical" evidence="9">
    <location>
        <begin position="165"/>
        <end position="186"/>
    </location>
</feature>
<evidence type="ECO:0000256" key="9">
    <source>
        <dbReference type="SAM" id="Phobius"/>
    </source>
</evidence>
<dbReference type="GO" id="GO:0005524">
    <property type="term" value="F:ATP binding"/>
    <property type="evidence" value="ECO:0007669"/>
    <property type="project" value="UniProtKB-KW"/>
</dbReference>
<comment type="subcellular location">
    <subcellularLocation>
        <location evidence="1">Membrane</location>
        <topology evidence="1">Multi-pass membrane protein</topology>
    </subcellularLocation>
</comment>
<dbReference type="InterPro" id="IPR011527">
    <property type="entry name" value="ABC1_TM_dom"/>
</dbReference>
<dbReference type="PANTHER" id="PTHR24223">
    <property type="entry name" value="ATP-BINDING CASSETTE SUB-FAMILY C"/>
    <property type="match status" value="1"/>
</dbReference>
<dbReference type="InterPro" id="IPR050173">
    <property type="entry name" value="ABC_transporter_C-like"/>
</dbReference>
<feature type="transmembrane region" description="Helical" evidence="9">
    <location>
        <begin position="433"/>
        <end position="455"/>
    </location>
</feature>
<evidence type="ECO:0000256" key="6">
    <source>
        <dbReference type="ARBA" id="ARBA00022989"/>
    </source>
</evidence>
<keyword evidence="6 9" id="KW-1133">Transmembrane helix</keyword>
<gene>
    <name evidence="12" type="ORF">PMAA_050310</name>
</gene>
<keyword evidence="13" id="KW-1185">Reference proteome</keyword>
<evidence type="ECO:0000313" key="13">
    <source>
        <dbReference type="Proteomes" id="UP000001294"/>
    </source>
</evidence>
<dbReference type="PhylomeDB" id="B6QKF1"/>
<evidence type="ECO:0000256" key="8">
    <source>
        <dbReference type="SAM" id="MobiDB-lite"/>
    </source>
</evidence>
<dbReference type="CDD" id="cd18597">
    <property type="entry name" value="ABC_6TM_YOR1_D1_like"/>
    <property type="match status" value="1"/>
</dbReference>
<keyword evidence="3 9" id="KW-0812">Transmembrane</keyword>
<sequence length="1395" mass="153940">MATHEHVRAVREEGEGLAASHAPWRRLFERNVSTAPPARQISPESDAGFISKLTFSWMGSLMATGYRRPFQLNDIPSLNPSRGVRQHTVAFNDNFKAAISARDVKNPLFTSLHRTFFREFWIGGIYRLFADILTVGSPYTLRYLIQFAMDSYYGSLDPEDGAPPAVGRGVGLLIGIVVMQVLVSLLQNHFLYSGQMVGGQARAILTAKILEKSMKISESGRAGGSASAAANEQANMPKNSSQGDEKALINDAKDNQSTKNDKSSSESDSETEQGWSNGRVINLVSMDVHRIEECLNMVHVVWTSPIMVLVCMALLIVNLSYSALAGLGCLIFTMGFLIAGVKAIYTKRQGINAATDARISLTQEALQGIRVIKYFSWDKNFTQRLIQIRNEETRKLQVHMAIFNAVTSLGQSLPMLLAMVSFVTFALGSGKELTAPVVFSSVALFSALLIPTAYLPGCLGQASDAWVSLQRIEEYLLAEEVEPYEMDDDMEYAVELKDAVFTRGGISASVNKTVSNLSKSTLALEASSDGPVTPYSPASFSVTVQKGELLAVIGKTGSGKSSLLSAMTGDIPKVHGSLQFSSKLAFCPQTAWIQNTTVRNNILFGTPYDPERYHAVVTACQLRTDLDLLPKGDATEIGERGVDLSGGQKQRIGLARAIYSNQKILLLDDPLSAVDPYVGRAIFNDAILSLLRGKTRILATHQVHVLSQCDRILWLEGGRVKALGTYKTLIDQYPNLIGDLVYERDGKENQDQQGTDGMEPDETTKSFEKKRLSLKRLSLAEKQDKDDVLPALIDAEEQATSTIPWTIYKTYISSADTKFLILLSIPLLALAQGSNLLCGLWLAWWTLDRFGLARNTYIGIYVALTIIQGSLLYLFSLCISITGTSSSNVMLNKAIENVIRAPIWFFDTTPLGRIINRFSKDIEVMDDALPEALRLFMISAAMMIGILGLIVAYFHWFAIALLPGLVIFLFAASYYRASAHEFKRHEAMFRGVMVARFSETLAGVTTIRNYSMQSHFSHMLNVAIDNHNSAGFLAFSSQRWLALRLDIVGVILIVTSGVLVVVNRFTHLPAISGLVLTYSLGALQVLQFIVRQWSRVEDSMTATEHIYEYSSSKSLPSEDSNDSWVVSAPPLWPERGAITFSDVRMRYRPGLPEVLCGFNLAIEAGEHVAIVGRTGAGKSSLVSSLFRVCKLSGGCILIDGVDISKIPLEDLRSRLSIQLQDSILFRGTIRFNLDPMSQYTDEELWRALHGAHLGNSVHLDDIVQEEGSNFSHGQRQQLALARILVRGRKIVVCDEATSSVDLETDDKIQRTLVEFFKNKTVLTIAHRIRTIIHYDKVCVMDEGRIAELGSPMELWKAGGVFKSMCEESGISQEELQCTDTGKLEKFSDLFKGTLS</sequence>
<accession>B6QKF1</accession>
<dbReference type="PROSITE" id="PS50929">
    <property type="entry name" value="ABC_TM1F"/>
    <property type="match status" value="2"/>
</dbReference>
<dbReference type="SUPFAM" id="SSF90123">
    <property type="entry name" value="ABC transporter transmembrane region"/>
    <property type="match status" value="2"/>
</dbReference>
<feature type="domain" description="ABC transmembrane type-1" evidence="11">
    <location>
        <begin position="121"/>
        <end position="464"/>
    </location>
</feature>
<feature type="transmembrane region" description="Helical" evidence="9">
    <location>
        <begin position="956"/>
        <end position="975"/>
    </location>
</feature>
<dbReference type="Proteomes" id="UP000001294">
    <property type="component" value="Unassembled WGS sequence"/>
</dbReference>
<dbReference type="FunFam" id="3.40.50.300:FF:001354">
    <property type="entry name" value="ATP-binding cassette (ABC) transporter, putative"/>
    <property type="match status" value="1"/>
</dbReference>
<dbReference type="OrthoDB" id="6500128at2759"/>
<dbReference type="GO" id="GO:0140359">
    <property type="term" value="F:ABC-type transporter activity"/>
    <property type="evidence" value="ECO:0007669"/>
    <property type="project" value="InterPro"/>
</dbReference>
<dbReference type="GO" id="GO:0016887">
    <property type="term" value="F:ATP hydrolysis activity"/>
    <property type="evidence" value="ECO:0007669"/>
    <property type="project" value="InterPro"/>
</dbReference>
<dbReference type="SUPFAM" id="SSF52540">
    <property type="entry name" value="P-loop containing nucleoside triphosphate hydrolases"/>
    <property type="match status" value="2"/>
</dbReference>
<feature type="compositionally biased region" description="Basic and acidic residues" evidence="8">
    <location>
        <begin position="243"/>
        <end position="265"/>
    </location>
</feature>
<evidence type="ECO:0000256" key="4">
    <source>
        <dbReference type="ARBA" id="ARBA00022741"/>
    </source>
</evidence>
<name>B6QKF1_TALMQ</name>
<feature type="domain" description="ABC transmembrane type-1" evidence="11">
    <location>
        <begin position="822"/>
        <end position="1098"/>
    </location>
</feature>
<feature type="region of interest" description="Disordered" evidence="8">
    <location>
        <begin position="221"/>
        <end position="274"/>
    </location>
</feature>
<feature type="transmembrane region" description="Helical" evidence="9">
    <location>
        <begin position="1041"/>
        <end position="1062"/>
    </location>
</feature>
<dbReference type="InterPro" id="IPR003593">
    <property type="entry name" value="AAA+_ATPase"/>
</dbReference>
<dbReference type="InterPro" id="IPR027417">
    <property type="entry name" value="P-loop_NTPase"/>
</dbReference>
<dbReference type="Gene3D" id="3.40.50.300">
    <property type="entry name" value="P-loop containing nucleotide triphosphate hydrolases"/>
    <property type="match status" value="2"/>
</dbReference>
<dbReference type="CDD" id="cd03244">
    <property type="entry name" value="ABCC_MRP_domain2"/>
    <property type="match status" value="1"/>
</dbReference>
<evidence type="ECO:0000256" key="7">
    <source>
        <dbReference type="ARBA" id="ARBA00023136"/>
    </source>
</evidence>
<keyword evidence="2" id="KW-0813">Transport</keyword>
<dbReference type="Pfam" id="PF00005">
    <property type="entry name" value="ABC_tran"/>
    <property type="match status" value="2"/>
</dbReference>
<feature type="compositionally biased region" description="Polar residues" evidence="8">
    <location>
        <begin position="232"/>
        <end position="242"/>
    </location>
</feature>
<evidence type="ECO:0000256" key="2">
    <source>
        <dbReference type="ARBA" id="ARBA00022448"/>
    </source>
</evidence>
<feature type="transmembrane region" description="Helical" evidence="9">
    <location>
        <begin position="124"/>
        <end position="145"/>
    </location>
</feature>
<feature type="transmembrane region" description="Helical" evidence="9">
    <location>
        <begin position="857"/>
        <end position="883"/>
    </location>
</feature>
<feature type="transmembrane region" description="Helical" evidence="9">
    <location>
        <begin position="323"/>
        <end position="345"/>
    </location>
</feature>
<protein>
    <submittedName>
        <fullName evidence="12">Oligomycin resistance ATP-dependent permease yor1, putative</fullName>
    </submittedName>
</protein>